<dbReference type="GO" id="GO:0140469">
    <property type="term" value="P:GCN2-mediated signaling"/>
    <property type="evidence" value="ECO:0007669"/>
    <property type="project" value="TreeGrafter"/>
</dbReference>
<dbReference type="InterPro" id="IPR023582">
    <property type="entry name" value="Impact"/>
</dbReference>
<dbReference type="GO" id="GO:0005737">
    <property type="term" value="C:cytoplasm"/>
    <property type="evidence" value="ECO:0007669"/>
    <property type="project" value="TreeGrafter"/>
</dbReference>
<sequence>MRYLFSSQLSRNPSVQWHPRNTRRLTFPASSATVTAGKHTTARDAQSILIDGWKYPIFSSDRVRERKSVFLAHASALSSPADLSNFIDRLNGLPVLKRATHCMYAYRVIPSPKISSNKILGQHDGGERGSGERLSRLLGALECQNVVVVVSRWYGGVPLGSGRWKIISSVAKEALNNGGFVKPKCTDTAAPSTKLKTKKK</sequence>
<evidence type="ECO:0000259" key="2">
    <source>
        <dbReference type="Pfam" id="PF01205"/>
    </source>
</evidence>
<dbReference type="PANTHER" id="PTHR16301">
    <property type="entry name" value="IMPACT-RELATED"/>
    <property type="match status" value="1"/>
</dbReference>
<dbReference type="OrthoDB" id="69641at2759"/>
<dbReference type="Proteomes" id="UP000054270">
    <property type="component" value="Unassembled WGS sequence"/>
</dbReference>
<protein>
    <recommendedName>
        <fullName evidence="2">Impact N-terminal domain-containing protein</fullName>
    </recommendedName>
</protein>
<dbReference type="InterPro" id="IPR036956">
    <property type="entry name" value="Impact_N_sf"/>
</dbReference>
<dbReference type="AlphaFoldDB" id="A0A0D2NWB8"/>
<feature type="domain" description="Impact N-terminal" evidence="2">
    <location>
        <begin position="66"/>
        <end position="175"/>
    </location>
</feature>
<evidence type="ECO:0000256" key="1">
    <source>
        <dbReference type="ARBA" id="ARBA00007665"/>
    </source>
</evidence>
<dbReference type="GO" id="GO:0006446">
    <property type="term" value="P:regulation of translational initiation"/>
    <property type="evidence" value="ECO:0007669"/>
    <property type="project" value="TreeGrafter"/>
</dbReference>
<dbReference type="Pfam" id="PF01205">
    <property type="entry name" value="Impact_N"/>
    <property type="match status" value="1"/>
</dbReference>
<comment type="similarity">
    <text evidence="1">Belongs to the IMPACT family.</text>
</comment>
<accession>A0A0D2NWB8</accession>
<dbReference type="EMBL" id="KN817564">
    <property type="protein sequence ID" value="KJA20781.1"/>
    <property type="molecule type" value="Genomic_DNA"/>
</dbReference>
<dbReference type="SUPFAM" id="SSF54211">
    <property type="entry name" value="Ribosomal protein S5 domain 2-like"/>
    <property type="match status" value="1"/>
</dbReference>
<keyword evidence="4" id="KW-1185">Reference proteome</keyword>
<dbReference type="InterPro" id="IPR020568">
    <property type="entry name" value="Ribosomal_Su5_D2-typ_SF"/>
</dbReference>
<evidence type="ECO:0000313" key="3">
    <source>
        <dbReference type="EMBL" id="KJA20781.1"/>
    </source>
</evidence>
<organism evidence="3 4">
    <name type="scientific">Hypholoma sublateritium (strain FD-334 SS-4)</name>
    <dbReference type="NCBI Taxonomy" id="945553"/>
    <lineage>
        <taxon>Eukaryota</taxon>
        <taxon>Fungi</taxon>
        <taxon>Dikarya</taxon>
        <taxon>Basidiomycota</taxon>
        <taxon>Agaricomycotina</taxon>
        <taxon>Agaricomycetes</taxon>
        <taxon>Agaricomycetidae</taxon>
        <taxon>Agaricales</taxon>
        <taxon>Agaricineae</taxon>
        <taxon>Strophariaceae</taxon>
        <taxon>Hypholoma</taxon>
    </lineage>
</organism>
<dbReference type="OMA" id="RASHAMY"/>
<evidence type="ECO:0000313" key="4">
    <source>
        <dbReference type="Proteomes" id="UP000054270"/>
    </source>
</evidence>
<dbReference type="PANTHER" id="PTHR16301:SF25">
    <property type="entry name" value="PROTEIN IMPACT"/>
    <property type="match status" value="1"/>
</dbReference>
<dbReference type="Gene3D" id="3.30.230.30">
    <property type="entry name" value="Impact, N-terminal domain"/>
    <property type="match status" value="1"/>
</dbReference>
<dbReference type="STRING" id="945553.A0A0D2NWB8"/>
<gene>
    <name evidence="3" type="ORF">HYPSUDRAFT_42872</name>
</gene>
<reference evidence="4" key="1">
    <citation type="submission" date="2014-04" db="EMBL/GenBank/DDBJ databases">
        <title>Evolutionary Origins and Diversification of the Mycorrhizal Mutualists.</title>
        <authorList>
            <consortium name="DOE Joint Genome Institute"/>
            <consortium name="Mycorrhizal Genomics Consortium"/>
            <person name="Kohler A."/>
            <person name="Kuo A."/>
            <person name="Nagy L.G."/>
            <person name="Floudas D."/>
            <person name="Copeland A."/>
            <person name="Barry K.W."/>
            <person name="Cichocki N."/>
            <person name="Veneault-Fourrey C."/>
            <person name="LaButti K."/>
            <person name="Lindquist E.A."/>
            <person name="Lipzen A."/>
            <person name="Lundell T."/>
            <person name="Morin E."/>
            <person name="Murat C."/>
            <person name="Riley R."/>
            <person name="Ohm R."/>
            <person name="Sun H."/>
            <person name="Tunlid A."/>
            <person name="Henrissat B."/>
            <person name="Grigoriev I.V."/>
            <person name="Hibbett D.S."/>
            <person name="Martin F."/>
        </authorList>
    </citation>
    <scope>NUCLEOTIDE SEQUENCE [LARGE SCALE GENOMIC DNA]</scope>
    <source>
        <strain evidence="4">FD-334 SS-4</strain>
    </source>
</reference>
<name>A0A0D2NWB8_HYPSF</name>
<dbReference type="InterPro" id="IPR001498">
    <property type="entry name" value="Impact_N"/>
</dbReference>
<proteinExistence type="inferred from homology"/>